<dbReference type="Proteomes" id="UP000033115">
    <property type="component" value="Chromosome"/>
</dbReference>
<reference evidence="1 2" key="1">
    <citation type="journal article" date="2015" name="J. Biotechnol.">
        <title>Complete genome sequence of a malodorant-producing acetogen, Clostridium scatologenes ATCC 25775(T).</title>
        <authorList>
            <person name="Zhu Z."/>
            <person name="Guo T."/>
            <person name="Zheng H."/>
            <person name="Song T."/>
            <person name="Ouyang P."/>
            <person name="Xie J."/>
        </authorList>
    </citation>
    <scope>NUCLEOTIDE SEQUENCE [LARGE SCALE GENOMIC DNA]</scope>
    <source>
        <strain evidence="1 2">ATCC 25775</strain>
    </source>
</reference>
<organism evidence="1 2">
    <name type="scientific">Clostridium scatologenes</name>
    <dbReference type="NCBI Taxonomy" id="1548"/>
    <lineage>
        <taxon>Bacteria</taxon>
        <taxon>Bacillati</taxon>
        <taxon>Bacillota</taxon>
        <taxon>Clostridia</taxon>
        <taxon>Eubacteriales</taxon>
        <taxon>Clostridiaceae</taxon>
        <taxon>Clostridium</taxon>
    </lineage>
</organism>
<protein>
    <submittedName>
        <fullName evidence="1">Uncharacterized protein</fullName>
    </submittedName>
</protein>
<name>A0A0E3GRF1_CLOSL</name>
<dbReference type="EMBL" id="CP009933">
    <property type="protein sequence ID" value="AKA70211.1"/>
    <property type="molecule type" value="Genomic_DNA"/>
</dbReference>
<gene>
    <name evidence="1" type="ORF">CSCA_3086</name>
</gene>
<accession>A0A0E3GRF1</accession>
<proteinExistence type="predicted"/>
<dbReference type="HOGENOM" id="CLU_096019_0_0_9"/>
<dbReference type="KEGG" id="csq:CSCA_3086"/>
<keyword evidence="2" id="KW-1185">Reference proteome</keyword>
<dbReference type="RefSeq" id="WP_029160998.1">
    <property type="nucleotide sequence ID" value="NZ_CP009933.1"/>
</dbReference>
<dbReference type="STRING" id="1548.CSCA_3086"/>
<evidence type="ECO:0000313" key="1">
    <source>
        <dbReference type="EMBL" id="AKA70211.1"/>
    </source>
</evidence>
<sequence>MKSGILQINEKGLIYNDIMSKSLIGKIKEGTWKEDLGIKGKSIDDIKIDFHSRNIFIIVQGEQIYVKLIQIPKVSKRKLNSIIKTELRYHFKNIDIDNIMFTYDVFKDNGKSLEIIVFCLNWDKDNIIEKCVEKGANVKGVYPIQFCILNNYKKIIKEREYVLAFLYDNKLYLLACMDGKIFANSVVQDFHKDNFEKIMDKFKEKCKITGVSRNLKNIFFLNLPYQDIVKTLSKKYNCNDLGTICKDKLEVI</sequence>
<dbReference type="AlphaFoldDB" id="A0A0E3GRF1"/>
<evidence type="ECO:0000313" key="2">
    <source>
        <dbReference type="Proteomes" id="UP000033115"/>
    </source>
</evidence>